<reference evidence="9 10" key="1">
    <citation type="journal article" date="2015" name="Microbiology (Mosc.)">
        <title>Genomics of the Weissella cibaria species with an examination of its metabolic traits.</title>
        <authorList>
            <person name="Lynch K.M."/>
            <person name="Lucid A."/>
            <person name="Arendt E.K."/>
            <person name="Sleator R.D."/>
            <person name="Lucey B."/>
            <person name="Coffey A."/>
        </authorList>
    </citation>
    <scope>NUCLEOTIDE SEQUENCE [LARGE SCALE GENOMIC DNA]</scope>
    <source>
        <strain evidence="9 10">AB3b</strain>
    </source>
</reference>
<comment type="caution">
    <text evidence="9">The sequence shown here is derived from an EMBL/GenBank/DDBJ whole genome shotgun (WGS) entry which is preliminary data.</text>
</comment>
<evidence type="ECO:0000256" key="3">
    <source>
        <dbReference type="ARBA" id="ARBA00022741"/>
    </source>
</evidence>
<dbReference type="GO" id="GO:0004820">
    <property type="term" value="F:glycine-tRNA ligase activity"/>
    <property type="evidence" value="ECO:0007669"/>
    <property type="project" value="UniProtKB-UniRule"/>
</dbReference>
<dbReference type="NCBIfam" id="TIGR00211">
    <property type="entry name" value="glyS"/>
    <property type="match status" value="1"/>
</dbReference>
<dbReference type="EC" id="6.1.1.14" evidence="8"/>
<comment type="similarity">
    <text evidence="1 8">Belongs to the class-II aminoacyl-tRNA synthetase family.</text>
</comment>
<dbReference type="PANTHER" id="PTHR30075">
    <property type="entry name" value="GLYCYL-TRNA SYNTHETASE"/>
    <property type="match status" value="1"/>
</dbReference>
<keyword evidence="4 8" id="KW-0067">ATP-binding</keyword>
<dbReference type="InterPro" id="IPR015944">
    <property type="entry name" value="Gly-tRNA-synth_bsu"/>
</dbReference>
<accession>A0A0D1JTA1</accession>
<organism evidence="9 10">
    <name type="scientific">Weissella cibaria</name>
    <dbReference type="NCBI Taxonomy" id="137591"/>
    <lineage>
        <taxon>Bacteria</taxon>
        <taxon>Bacillati</taxon>
        <taxon>Bacillota</taxon>
        <taxon>Bacilli</taxon>
        <taxon>Lactobacillales</taxon>
        <taxon>Lactobacillaceae</taxon>
        <taxon>Weissella</taxon>
    </lineage>
</organism>
<name>A0A0D1JTA1_9LACO</name>
<dbReference type="EMBL" id="JWHT01000028">
    <property type="protein sequence ID" value="KIU24433.1"/>
    <property type="molecule type" value="Genomic_DNA"/>
</dbReference>
<dbReference type="Proteomes" id="UP000032289">
    <property type="component" value="Unassembled WGS sequence"/>
</dbReference>
<evidence type="ECO:0000256" key="6">
    <source>
        <dbReference type="ARBA" id="ARBA00023146"/>
    </source>
</evidence>
<evidence type="ECO:0000256" key="4">
    <source>
        <dbReference type="ARBA" id="ARBA00022840"/>
    </source>
</evidence>
<dbReference type="PATRIC" id="fig|137591.24.peg.1118"/>
<dbReference type="HAMAP" id="MF_00255">
    <property type="entry name" value="Gly_tRNA_synth_beta"/>
    <property type="match status" value="1"/>
</dbReference>
<evidence type="ECO:0000256" key="5">
    <source>
        <dbReference type="ARBA" id="ARBA00022917"/>
    </source>
</evidence>
<comment type="subunit">
    <text evidence="8">Tetramer of two alpha and two beta subunits.</text>
</comment>
<dbReference type="GO" id="GO:0005524">
    <property type="term" value="F:ATP binding"/>
    <property type="evidence" value="ECO:0007669"/>
    <property type="project" value="UniProtKB-UniRule"/>
</dbReference>
<proteinExistence type="inferred from homology"/>
<dbReference type="GO" id="GO:0005829">
    <property type="term" value="C:cytosol"/>
    <property type="evidence" value="ECO:0007669"/>
    <property type="project" value="TreeGrafter"/>
</dbReference>
<dbReference type="PANTHER" id="PTHR30075:SF2">
    <property type="entry name" value="GLYCINE--TRNA LIGASE, CHLOROPLASTIC_MITOCHONDRIAL 2"/>
    <property type="match status" value="1"/>
</dbReference>
<dbReference type="Pfam" id="PF02092">
    <property type="entry name" value="tRNA_synt_2f"/>
    <property type="match status" value="1"/>
</dbReference>
<dbReference type="InterPro" id="IPR006194">
    <property type="entry name" value="Gly-tRNA-synth_heterodimer"/>
</dbReference>
<keyword evidence="5 8" id="KW-0648">Protein biosynthesis</keyword>
<dbReference type="PRINTS" id="PR01045">
    <property type="entry name" value="TRNASYNTHGB"/>
</dbReference>
<dbReference type="RefSeq" id="WP_043941186.1">
    <property type="nucleotide sequence ID" value="NZ_JWHT01000028.1"/>
</dbReference>
<comment type="catalytic activity">
    <reaction evidence="7 8">
        <text>tRNA(Gly) + glycine + ATP = glycyl-tRNA(Gly) + AMP + diphosphate</text>
        <dbReference type="Rhea" id="RHEA:16013"/>
        <dbReference type="Rhea" id="RHEA-COMP:9664"/>
        <dbReference type="Rhea" id="RHEA-COMP:9683"/>
        <dbReference type="ChEBI" id="CHEBI:30616"/>
        <dbReference type="ChEBI" id="CHEBI:33019"/>
        <dbReference type="ChEBI" id="CHEBI:57305"/>
        <dbReference type="ChEBI" id="CHEBI:78442"/>
        <dbReference type="ChEBI" id="CHEBI:78522"/>
        <dbReference type="ChEBI" id="CHEBI:456215"/>
        <dbReference type="EC" id="6.1.1.14"/>
    </reaction>
</comment>
<keyword evidence="6 8" id="KW-0030">Aminoacyl-tRNA synthetase</keyword>
<dbReference type="GO" id="GO:0006426">
    <property type="term" value="P:glycyl-tRNA aminoacylation"/>
    <property type="evidence" value="ECO:0007669"/>
    <property type="project" value="UniProtKB-UniRule"/>
</dbReference>
<comment type="subcellular location">
    <subcellularLocation>
        <location evidence="8">Cytoplasm</location>
    </subcellularLocation>
</comment>
<dbReference type="AlphaFoldDB" id="A0A0D1JTA1"/>
<evidence type="ECO:0000313" key="10">
    <source>
        <dbReference type="Proteomes" id="UP000032289"/>
    </source>
</evidence>
<protein>
    <recommendedName>
        <fullName evidence="8">Glycine--tRNA ligase beta subunit</fullName>
        <ecNumber evidence="8">6.1.1.14</ecNumber>
    </recommendedName>
    <alternativeName>
        <fullName evidence="8">Glycyl-tRNA synthetase beta subunit</fullName>
        <shortName evidence="8">GlyRS</shortName>
    </alternativeName>
</protein>
<gene>
    <name evidence="8 9" type="primary">glyS</name>
    <name evidence="9" type="ORF">ab3b_01142</name>
</gene>
<dbReference type="SUPFAM" id="SSF109604">
    <property type="entry name" value="HD-domain/PDEase-like"/>
    <property type="match status" value="1"/>
</dbReference>
<evidence type="ECO:0000313" key="9">
    <source>
        <dbReference type="EMBL" id="KIU24433.1"/>
    </source>
</evidence>
<evidence type="ECO:0000256" key="2">
    <source>
        <dbReference type="ARBA" id="ARBA00022598"/>
    </source>
</evidence>
<evidence type="ECO:0000256" key="8">
    <source>
        <dbReference type="HAMAP-Rule" id="MF_00255"/>
    </source>
</evidence>
<evidence type="ECO:0000256" key="1">
    <source>
        <dbReference type="ARBA" id="ARBA00008226"/>
    </source>
</evidence>
<keyword evidence="8" id="KW-0963">Cytoplasm</keyword>
<keyword evidence="3 8" id="KW-0547">Nucleotide-binding</keyword>
<dbReference type="PROSITE" id="PS50861">
    <property type="entry name" value="AA_TRNA_LIGASE_II_GLYAB"/>
    <property type="match status" value="1"/>
</dbReference>
<keyword evidence="2 8" id="KW-0436">Ligase</keyword>
<evidence type="ECO:0000256" key="7">
    <source>
        <dbReference type="ARBA" id="ARBA00047937"/>
    </source>
</evidence>
<sequence length="694" mass="76008">MANFLLEIGLEEVPAHLVTPAINQLVERAENFMADERLAYGAIKPFSTPRRLAVLISDVAEKAEDFQEEVKGPAKKVALDAEGNYSKAAQGFVRGQGLTTDDITFKEFNGNEYIYVTKFEAGKPAAEVLTGFKQVVEAMTFSTTMKWGRHTFEYVRPIRWMVALLDDEVVPFDILGVATGRSSRGHRFLGHDVEIASADQYEEALTSVFVQADAEARKQNIRTQVETIASDNNWTVVVDEDLLEEVNNIVEYPTAFAGGFDEGYLEVPDEVLITSMKEHQRFFHVVDANGALLPHFISVRNGNAEHIDNVIAGNEKVLVARLEDAKFFYHEDQKHDIDFYNNKLEVVSFHAKLGSVAAHTRRAKALAAIIAGRLAFTDDQQAKLARAGEIYKFDLMTGMVGEFDELQGIMGEKYANLFGEDAAVAQAIREHYMPISADGELPGSDLGKVLALADKLDSLLSFFAGGMVPSGSNDPYALRRAASGVVNILADNKWDLDIDGILSDLIADINADAVKFGLPEEVMAELQNNVAAVVNFLTDRVVKALQDEGVRRDIINAVTKNNFADTTQMFESAQVLAAHVNDANFREGVEALTRVMRLTTKNATDATVDAALFENAAEKALFEAVAPVAAVDGTDAKLAALLNLQPAVAAYFEETMVMVEDEAVKNNRLATLHAVADEATKVANFLELDVKSAN</sequence>